<proteinExistence type="predicted"/>
<evidence type="ECO:0000313" key="1">
    <source>
        <dbReference type="EMBL" id="QKF77448.1"/>
    </source>
</evidence>
<dbReference type="EMBL" id="CP053835">
    <property type="protein sequence ID" value="QKF77448.1"/>
    <property type="molecule type" value="Genomic_DNA"/>
</dbReference>
<name>A0AAE7BF64_9BACT</name>
<dbReference type="Proteomes" id="UP000503313">
    <property type="component" value="Chromosome"/>
</dbReference>
<gene>
    <name evidence="1" type="ORF">ADFLV_1419</name>
</gene>
<reference evidence="1 2" key="1">
    <citation type="submission" date="2020-05" db="EMBL/GenBank/DDBJ databases">
        <title>Complete genome sequencing of Campylobacter and Arcobacter type strains.</title>
        <authorList>
            <person name="Miller W.G."/>
            <person name="Yee E."/>
        </authorList>
    </citation>
    <scope>NUCLEOTIDE SEQUENCE [LARGE SCALE GENOMIC DNA]</scope>
    <source>
        <strain evidence="1 2">LMG 25694</strain>
    </source>
</reference>
<organism evidence="1 2">
    <name type="scientific">Arcobacter defluvii</name>
    <dbReference type="NCBI Taxonomy" id="873191"/>
    <lineage>
        <taxon>Bacteria</taxon>
        <taxon>Pseudomonadati</taxon>
        <taxon>Campylobacterota</taxon>
        <taxon>Epsilonproteobacteria</taxon>
        <taxon>Campylobacterales</taxon>
        <taxon>Arcobacteraceae</taxon>
        <taxon>Arcobacter</taxon>
    </lineage>
</organism>
<dbReference type="RefSeq" id="WP_164968525.1">
    <property type="nucleotide sequence ID" value="NZ_CP053835.1"/>
</dbReference>
<dbReference type="AlphaFoldDB" id="A0AAE7BF64"/>
<evidence type="ECO:0000313" key="2">
    <source>
        <dbReference type="Proteomes" id="UP000503313"/>
    </source>
</evidence>
<sequence length="57" mass="6588">MKKITKLCGAKKTYIILPLDEKITSNQIYFCNKCKKTTKEKNLLCYPEIKDVKDSSS</sequence>
<protein>
    <submittedName>
        <fullName evidence="1">Uncharacterized protein</fullName>
    </submittedName>
</protein>
<keyword evidence="2" id="KW-1185">Reference proteome</keyword>
<dbReference type="KEGG" id="adz:ADFLV_1419"/>
<accession>A0AAE7BF64</accession>